<feature type="transmembrane region" description="Helical" evidence="5">
    <location>
        <begin position="398"/>
        <end position="420"/>
    </location>
</feature>
<feature type="transmembrane region" description="Helical" evidence="5">
    <location>
        <begin position="371"/>
        <end position="392"/>
    </location>
</feature>
<organism evidence="7 8">
    <name type="scientific">Aureobasidium pullulans</name>
    <name type="common">Black yeast</name>
    <name type="synonym">Pullularia pullulans</name>
    <dbReference type="NCBI Taxonomy" id="5580"/>
    <lineage>
        <taxon>Eukaryota</taxon>
        <taxon>Fungi</taxon>
        <taxon>Dikarya</taxon>
        <taxon>Ascomycota</taxon>
        <taxon>Pezizomycotina</taxon>
        <taxon>Dothideomycetes</taxon>
        <taxon>Dothideomycetidae</taxon>
        <taxon>Dothideales</taxon>
        <taxon>Saccotheciaceae</taxon>
        <taxon>Aureobasidium</taxon>
    </lineage>
</organism>
<name>A0A4S8X5I1_AURPU</name>
<dbReference type="PRINTS" id="PR01036">
    <property type="entry name" value="TCRTETB"/>
</dbReference>
<dbReference type="PANTHER" id="PTHR23501">
    <property type="entry name" value="MAJOR FACILITATOR SUPERFAMILY"/>
    <property type="match status" value="1"/>
</dbReference>
<feature type="transmembrane region" description="Helical" evidence="5">
    <location>
        <begin position="510"/>
        <end position="529"/>
    </location>
</feature>
<feature type="transmembrane region" description="Helical" evidence="5">
    <location>
        <begin position="432"/>
        <end position="456"/>
    </location>
</feature>
<feature type="transmembrane region" description="Helical" evidence="5">
    <location>
        <begin position="309"/>
        <end position="330"/>
    </location>
</feature>
<dbReference type="PANTHER" id="PTHR23501:SF59">
    <property type="entry name" value="MAJOR FACILITATOR SUPERFAMILY (MFS) PROFILE DOMAIN-CONTAINING PROTEIN-RELATED"/>
    <property type="match status" value="1"/>
</dbReference>
<feature type="transmembrane region" description="Helical" evidence="5">
    <location>
        <begin position="199"/>
        <end position="223"/>
    </location>
</feature>
<dbReference type="GO" id="GO:0022857">
    <property type="term" value="F:transmembrane transporter activity"/>
    <property type="evidence" value="ECO:0007669"/>
    <property type="project" value="InterPro"/>
</dbReference>
<accession>A0A4S8X5I1</accession>
<dbReference type="InterPro" id="IPR011701">
    <property type="entry name" value="MFS"/>
</dbReference>
<feature type="transmembrane region" description="Helical" evidence="5">
    <location>
        <begin position="235"/>
        <end position="256"/>
    </location>
</feature>
<keyword evidence="2 5" id="KW-0812">Transmembrane</keyword>
<feature type="domain" description="Major facilitator superfamily (MFS) profile" evidence="6">
    <location>
        <begin position="45"/>
        <end position="498"/>
    </location>
</feature>
<gene>
    <name evidence="7" type="ORF">D6D22_08565</name>
</gene>
<evidence type="ECO:0000259" key="6">
    <source>
        <dbReference type="PROSITE" id="PS50850"/>
    </source>
</evidence>
<dbReference type="Proteomes" id="UP000310687">
    <property type="component" value="Unassembled WGS sequence"/>
</dbReference>
<feature type="transmembrane region" description="Helical" evidence="5">
    <location>
        <begin position="109"/>
        <end position="128"/>
    </location>
</feature>
<evidence type="ECO:0000313" key="7">
    <source>
        <dbReference type="EMBL" id="THW34559.1"/>
    </source>
</evidence>
<dbReference type="PROSITE" id="PS50850">
    <property type="entry name" value="MFS"/>
    <property type="match status" value="1"/>
</dbReference>
<comment type="caution">
    <text evidence="7">The sequence shown here is derived from an EMBL/GenBank/DDBJ whole genome shotgun (WGS) entry which is preliminary data.</text>
</comment>
<keyword evidence="3 5" id="KW-1133">Transmembrane helix</keyword>
<feature type="transmembrane region" description="Helical" evidence="5">
    <location>
        <begin position="169"/>
        <end position="193"/>
    </location>
</feature>
<dbReference type="Pfam" id="PF07690">
    <property type="entry name" value="MFS_1"/>
    <property type="match status" value="1"/>
</dbReference>
<feature type="transmembrane region" description="Helical" evidence="5">
    <location>
        <begin position="268"/>
        <end position="288"/>
    </location>
</feature>
<feature type="transmembrane region" description="Helical" evidence="5">
    <location>
        <begin position="336"/>
        <end position="359"/>
    </location>
</feature>
<dbReference type="Gene3D" id="1.20.1250.20">
    <property type="entry name" value="MFS general substrate transporter like domains"/>
    <property type="match status" value="1"/>
</dbReference>
<evidence type="ECO:0000256" key="2">
    <source>
        <dbReference type="ARBA" id="ARBA00022692"/>
    </source>
</evidence>
<evidence type="ECO:0000256" key="1">
    <source>
        <dbReference type="ARBA" id="ARBA00004141"/>
    </source>
</evidence>
<dbReference type="InterPro" id="IPR036259">
    <property type="entry name" value="MFS_trans_sf"/>
</dbReference>
<dbReference type="GO" id="GO:0005886">
    <property type="term" value="C:plasma membrane"/>
    <property type="evidence" value="ECO:0007669"/>
    <property type="project" value="TreeGrafter"/>
</dbReference>
<dbReference type="Gene3D" id="1.20.1720.10">
    <property type="entry name" value="Multidrug resistance protein D"/>
    <property type="match status" value="1"/>
</dbReference>
<feature type="transmembrane region" description="Helical" evidence="5">
    <location>
        <begin position="42"/>
        <end position="70"/>
    </location>
</feature>
<feature type="transmembrane region" description="Helical" evidence="5">
    <location>
        <begin position="82"/>
        <end position="102"/>
    </location>
</feature>
<evidence type="ECO:0000256" key="3">
    <source>
        <dbReference type="ARBA" id="ARBA00022989"/>
    </source>
</evidence>
<comment type="subcellular location">
    <subcellularLocation>
        <location evidence="1">Membrane</location>
        <topology evidence="1">Multi-pass membrane protein</topology>
    </subcellularLocation>
</comment>
<evidence type="ECO:0000256" key="4">
    <source>
        <dbReference type="ARBA" id="ARBA00023136"/>
    </source>
</evidence>
<feature type="transmembrane region" description="Helical" evidence="5">
    <location>
        <begin position="140"/>
        <end position="157"/>
    </location>
</feature>
<dbReference type="EMBL" id="QZAL01000177">
    <property type="protein sequence ID" value="THW34559.1"/>
    <property type="molecule type" value="Genomic_DNA"/>
</dbReference>
<dbReference type="SUPFAM" id="SSF103473">
    <property type="entry name" value="MFS general substrate transporter"/>
    <property type="match status" value="1"/>
</dbReference>
<dbReference type="InterPro" id="IPR020846">
    <property type="entry name" value="MFS_dom"/>
</dbReference>
<keyword evidence="4 5" id="KW-0472">Membrane</keyword>
<protein>
    <submittedName>
        <fullName evidence="7">Putative MFS transporter</fullName>
    </submittedName>
</protein>
<proteinExistence type="predicted"/>
<reference evidence="7 8" key="1">
    <citation type="submission" date="2018-10" db="EMBL/GenBank/DDBJ databases">
        <title>Fifty Aureobasidium pullulans genomes reveal a recombining polyextremotolerant generalist.</title>
        <authorList>
            <person name="Gostincar C."/>
            <person name="Turk M."/>
            <person name="Zajc J."/>
            <person name="Gunde-Cimerman N."/>
        </authorList>
    </citation>
    <scope>NUCLEOTIDE SEQUENCE [LARGE SCALE GENOMIC DNA]</scope>
    <source>
        <strain evidence="7 8">EXF-11013</strain>
    </source>
</reference>
<evidence type="ECO:0000313" key="8">
    <source>
        <dbReference type="Proteomes" id="UP000310687"/>
    </source>
</evidence>
<sequence>MIVVTEMVAGTQDCAESPQVNTQGHVHTHEEPSTPFNPSKGFYLAFLVLTVLAMMVSLDGTSVSVALPIIANTLDCSTMETFWIGTGFLLSSATILLPLGALSIAFGRVPILVICACCFLVGIIVSGFAQGASAMLTGRIVQGVGGGGLILLNDIVITDLVPLSQRGNYFGIIGSVWALGSVSGPVIGGALAYKASWRWIFWINIPFAVTALVMLPLLLKLTATPGTFREQLKRFDYVGSFLCVSCVAAVLIPITWGGIEFSWSSWQTLLPLVLGLAGLAGFCSWQIGHAKEPILRLGLLRSYNMGYSLFATMINALIVYGALYFLPLYYEAVKEYTPVLAGVSLFPATFTVAPLSIITGCIVTKTQDYRVLTFIGWFTTTLGLGLVCLLDVDTSVVQWVFLSLVPGIGLGILYTSLSFVNQAASTDTDMAYTVTLFVFFRTLGQCVGVAIGSAIFQNRMFENLRGSSFTSSEASNLARDAVRLVEHIKTLAKDDEKAVLVEAFVRSLQVVWAAMCGMAGLALIGSAFLKNIPLRASHHTDQALACAD</sequence>
<dbReference type="AlphaFoldDB" id="A0A4S8X5I1"/>
<evidence type="ECO:0000256" key="5">
    <source>
        <dbReference type="SAM" id="Phobius"/>
    </source>
</evidence>